<proteinExistence type="predicted"/>
<dbReference type="PANTHER" id="PTHR47570:SF1">
    <property type="entry name" value="ZINC ION BINDING PROTEIN"/>
    <property type="match status" value="1"/>
</dbReference>
<evidence type="ECO:0000259" key="1">
    <source>
        <dbReference type="Pfam" id="PF20179"/>
    </source>
</evidence>
<gene>
    <name evidence="2" type="ORF">KI387_012855</name>
</gene>
<feature type="non-terminal residue" evidence="2">
    <location>
        <position position="279"/>
    </location>
</feature>
<accession>A0AA38FGS2</accession>
<feature type="domain" description="Mitochondrial splicing suppressor 51-like C-terminal" evidence="1">
    <location>
        <begin position="50"/>
        <end position="253"/>
    </location>
</feature>
<dbReference type="PANTHER" id="PTHR47570">
    <property type="entry name" value="ZINC ION BINDING PROTEIN"/>
    <property type="match status" value="1"/>
</dbReference>
<evidence type="ECO:0000313" key="2">
    <source>
        <dbReference type="EMBL" id="KAH9301272.1"/>
    </source>
</evidence>
<sequence length="279" mass="31578">MGGSWNLPSDMCPCTDPKSSLSTVLRCWSDYYSWRCLPLDSPVALLLHWPLTVYYAFQLIAARLQNIVPNPGQLLRIHYLGPDKELHQLPVFAELCALFPGVQLHIDFVGPSLSDFRDGKHYELTEYAKCLNEACQCKVSRCMEDHKDCTKSMQFKNQPSPMVLRFWKGLYHERLHDIAKVSPPHFIIAPNAGIAAYPSWILTIKLISELHVPAVFTDYCEEAAFLATCCISSIHTSPTALPVQINPFRQPIIIEDAVLDIPTYSNSFLFGMCQLEEKS</sequence>
<dbReference type="Pfam" id="PF20179">
    <property type="entry name" value="MSS51_C"/>
    <property type="match status" value="1"/>
</dbReference>
<keyword evidence="3" id="KW-1185">Reference proteome</keyword>
<dbReference type="AlphaFoldDB" id="A0AA38FGS2"/>
<dbReference type="Proteomes" id="UP000824469">
    <property type="component" value="Unassembled WGS sequence"/>
</dbReference>
<dbReference type="EMBL" id="JAHRHJ020000009">
    <property type="protein sequence ID" value="KAH9301272.1"/>
    <property type="molecule type" value="Genomic_DNA"/>
</dbReference>
<comment type="caution">
    <text evidence="2">The sequence shown here is derived from an EMBL/GenBank/DDBJ whole genome shotgun (WGS) entry which is preliminary data.</text>
</comment>
<dbReference type="OMA" id="FWSHRGG"/>
<feature type="non-terminal residue" evidence="2">
    <location>
        <position position="1"/>
    </location>
</feature>
<organism evidence="2 3">
    <name type="scientific">Taxus chinensis</name>
    <name type="common">Chinese yew</name>
    <name type="synonym">Taxus wallichiana var. chinensis</name>
    <dbReference type="NCBI Taxonomy" id="29808"/>
    <lineage>
        <taxon>Eukaryota</taxon>
        <taxon>Viridiplantae</taxon>
        <taxon>Streptophyta</taxon>
        <taxon>Embryophyta</taxon>
        <taxon>Tracheophyta</taxon>
        <taxon>Spermatophyta</taxon>
        <taxon>Pinopsida</taxon>
        <taxon>Pinidae</taxon>
        <taxon>Conifers II</taxon>
        <taxon>Cupressales</taxon>
        <taxon>Taxaceae</taxon>
        <taxon>Taxus</taxon>
    </lineage>
</organism>
<reference evidence="2 3" key="1">
    <citation type="journal article" date="2021" name="Nat. Plants">
        <title>The Taxus genome provides insights into paclitaxel biosynthesis.</title>
        <authorList>
            <person name="Xiong X."/>
            <person name="Gou J."/>
            <person name="Liao Q."/>
            <person name="Li Y."/>
            <person name="Zhou Q."/>
            <person name="Bi G."/>
            <person name="Li C."/>
            <person name="Du R."/>
            <person name="Wang X."/>
            <person name="Sun T."/>
            <person name="Guo L."/>
            <person name="Liang H."/>
            <person name="Lu P."/>
            <person name="Wu Y."/>
            <person name="Zhang Z."/>
            <person name="Ro D.K."/>
            <person name="Shang Y."/>
            <person name="Huang S."/>
            <person name="Yan J."/>
        </authorList>
    </citation>
    <scope>NUCLEOTIDE SEQUENCE [LARGE SCALE GENOMIC DNA]</scope>
    <source>
        <strain evidence="2">Ta-2019</strain>
    </source>
</reference>
<protein>
    <recommendedName>
        <fullName evidence="1">Mitochondrial splicing suppressor 51-like C-terminal domain-containing protein</fullName>
    </recommendedName>
</protein>
<evidence type="ECO:0000313" key="3">
    <source>
        <dbReference type="Proteomes" id="UP000824469"/>
    </source>
</evidence>
<name>A0AA38FGS2_TAXCH</name>
<dbReference type="InterPro" id="IPR046824">
    <property type="entry name" value="Mss51-like_C"/>
</dbReference>